<dbReference type="InterPro" id="IPR009836">
    <property type="entry name" value="GRDP-like"/>
</dbReference>
<evidence type="ECO:0000256" key="1">
    <source>
        <dbReference type="SAM" id="MobiDB-lite"/>
    </source>
</evidence>
<evidence type="ECO:0000313" key="3">
    <source>
        <dbReference type="Proteomes" id="UP000237144"/>
    </source>
</evidence>
<keyword evidence="3" id="KW-1185">Reference proteome</keyword>
<feature type="compositionally biased region" description="Basic and acidic residues" evidence="1">
    <location>
        <begin position="1"/>
        <end position="10"/>
    </location>
</feature>
<dbReference type="Pfam" id="PF07173">
    <property type="entry name" value="GRDP-like"/>
    <property type="match status" value="1"/>
</dbReference>
<dbReference type="AlphaFoldDB" id="A0A2S5B7J3"/>
<evidence type="ECO:0000313" key="2">
    <source>
        <dbReference type="EMBL" id="POY72739.1"/>
    </source>
</evidence>
<sequence>MSPSLRRNEALGEDEPDDGDLPTYDATVNDPPSYGAQRLVSVTAVAAHLDVLRRFATIESSVRACSTGSLAPLSPSQRWAAYLRLAAVRLEKWVYLIAEARTTRRTWEEQVNALPDDVALVWHAWMIAAPRRYEDDVRRVWWDSLTEYGSAAGREAPLRGFPLILLARRFASAGAGLAEQEGQQLWIRKTGLAWDGLQTLLDPEPLIRYQCPACETELKTPALTPEGTGFCDMGFSAVCTNETCFHGGDSSPCITRETLGVKRLLDDLRLEPPLLPDTDSGWPVAKQRELQGKAVRRLAGGILSLTSDRYSWSTRPTSYSIVSATLVHRDFAKAVLRGPDNGEAAPASLKRLEQSLLKDTKLSSRVILHFLSAYTSPHAWSTDIAIAARRLSEFTRALDALGWLGPGWSTTNIGTRKLQQCIERYSRTLELSGQITAKGPLVVPLDVDLVWHTHLLQPSTYRRDVVEMSGTFLDHHDALEETIAAEAFDRLARAWIKSYKQQPFSAWSAPSAAGISARLKRLARTPAPLTALTAPESRPSTHSSVLVHVEKQAARRNRRIEGDLDPPFLRHRESDASDGQTDGIWCVTEATASLAGSNILGVDGFSPPTCWDSYVHHAAYRPWHGPSDAHSSVERDFGDAYRRPAPSVPIGPRPF</sequence>
<organism evidence="2 3">
    <name type="scientific">Rhodotorula taiwanensis</name>
    <dbReference type="NCBI Taxonomy" id="741276"/>
    <lineage>
        <taxon>Eukaryota</taxon>
        <taxon>Fungi</taxon>
        <taxon>Dikarya</taxon>
        <taxon>Basidiomycota</taxon>
        <taxon>Pucciniomycotina</taxon>
        <taxon>Microbotryomycetes</taxon>
        <taxon>Sporidiobolales</taxon>
        <taxon>Sporidiobolaceae</taxon>
        <taxon>Rhodotorula</taxon>
    </lineage>
</organism>
<proteinExistence type="predicted"/>
<name>A0A2S5B7J3_9BASI</name>
<dbReference type="STRING" id="741276.A0A2S5B7J3"/>
<protein>
    <submittedName>
        <fullName evidence="2">Uncharacterized protein</fullName>
    </submittedName>
</protein>
<feature type="compositionally biased region" description="Acidic residues" evidence="1">
    <location>
        <begin position="11"/>
        <end position="20"/>
    </location>
</feature>
<dbReference type="EMBL" id="PJQD01000047">
    <property type="protein sequence ID" value="POY72739.1"/>
    <property type="molecule type" value="Genomic_DNA"/>
</dbReference>
<accession>A0A2S5B7J3</accession>
<comment type="caution">
    <text evidence="2">The sequence shown here is derived from an EMBL/GenBank/DDBJ whole genome shotgun (WGS) entry which is preliminary data.</text>
</comment>
<gene>
    <name evidence="2" type="ORF">BMF94_4146</name>
</gene>
<feature type="region of interest" description="Disordered" evidence="1">
    <location>
        <begin position="1"/>
        <end position="28"/>
    </location>
</feature>
<dbReference type="Proteomes" id="UP000237144">
    <property type="component" value="Unassembled WGS sequence"/>
</dbReference>
<dbReference type="PANTHER" id="PTHR34365">
    <property type="entry name" value="ENOLASE (DUF1399)"/>
    <property type="match status" value="1"/>
</dbReference>
<reference evidence="2 3" key="1">
    <citation type="journal article" date="2018" name="Front. Microbiol.">
        <title>Prospects for Fungal Bioremediation of Acidic Radioactive Waste Sites: Characterization and Genome Sequence of Rhodotorula taiwanensis MD1149.</title>
        <authorList>
            <person name="Tkavc R."/>
            <person name="Matrosova V.Y."/>
            <person name="Grichenko O.E."/>
            <person name="Gostincar C."/>
            <person name="Volpe R.P."/>
            <person name="Klimenkova P."/>
            <person name="Gaidamakova E.K."/>
            <person name="Zhou C.E."/>
            <person name="Stewart B.J."/>
            <person name="Lyman M.G."/>
            <person name="Malfatti S.A."/>
            <person name="Rubinfeld B."/>
            <person name="Courtot M."/>
            <person name="Singh J."/>
            <person name="Dalgard C.L."/>
            <person name="Hamilton T."/>
            <person name="Frey K.G."/>
            <person name="Gunde-Cimerman N."/>
            <person name="Dugan L."/>
            <person name="Daly M.J."/>
        </authorList>
    </citation>
    <scope>NUCLEOTIDE SEQUENCE [LARGE SCALE GENOMIC DNA]</scope>
    <source>
        <strain evidence="2 3">MD1149</strain>
    </source>
</reference>
<dbReference type="PANTHER" id="PTHR34365:SF7">
    <property type="entry name" value="GLYCINE-RICH DOMAIN-CONTAINING PROTEIN 1"/>
    <property type="match status" value="1"/>
</dbReference>
<dbReference type="OrthoDB" id="2684236at2759"/>